<reference evidence="1" key="1">
    <citation type="journal article" date="2015" name="Nature">
        <title>Complex archaea that bridge the gap between prokaryotes and eukaryotes.</title>
        <authorList>
            <person name="Spang A."/>
            <person name="Saw J.H."/>
            <person name="Jorgensen S.L."/>
            <person name="Zaremba-Niedzwiedzka K."/>
            <person name="Martijn J."/>
            <person name="Lind A.E."/>
            <person name="van Eijk R."/>
            <person name="Schleper C."/>
            <person name="Guy L."/>
            <person name="Ettema T.J."/>
        </authorList>
    </citation>
    <scope>NUCLEOTIDE SEQUENCE</scope>
</reference>
<accession>A0A0F9VMY5</accession>
<organism evidence="1">
    <name type="scientific">marine sediment metagenome</name>
    <dbReference type="NCBI Taxonomy" id="412755"/>
    <lineage>
        <taxon>unclassified sequences</taxon>
        <taxon>metagenomes</taxon>
        <taxon>ecological metagenomes</taxon>
    </lineage>
</organism>
<comment type="caution">
    <text evidence="1">The sequence shown here is derived from an EMBL/GenBank/DDBJ whole genome shotgun (WGS) entry which is preliminary data.</text>
</comment>
<evidence type="ECO:0000313" key="1">
    <source>
        <dbReference type="EMBL" id="KKN74816.1"/>
    </source>
</evidence>
<name>A0A0F9VMY5_9ZZZZ</name>
<dbReference type="AlphaFoldDB" id="A0A0F9VMY5"/>
<sequence>MMEDTQRCEDTTVELSEGSRIHLTLFPWLTYCGKHLDDHLSAVEVKQNGKKMCKVCLKARPAFYAEIYSIGVLECGIQIDEQHYSFGSSHSYSWRIRFRQIEEPYPIDDRQFGEIKHAWIGGSIDAPDFGLVLIVAHGVAQYVAKLGWRKPA</sequence>
<protein>
    <submittedName>
        <fullName evidence="1">Uncharacterized protein</fullName>
    </submittedName>
</protein>
<gene>
    <name evidence="1" type="ORF">LCGC14_0387090</name>
</gene>
<proteinExistence type="predicted"/>
<dbReference type="EMBL" id="LAZR01000320">
    <property type="protein sequence ID" value="KKN74816.1"/>
    <property type="molecule type" value="Genomic_DNA"/>
</dbReference>